<sequence length="652" mass="69169">MMHKQRVSLSFALALALAAPIVAQDADESVLDQFEQAKPQVKPAYDSPASVELRDAVRRMAMRPTDPVALTDAGLASLKLGDAAAALNFFTRANSIQPGNSRTIAGMGSAMVRTENPFEALRYFDDAVRLGASERSIALDRALAFDLLGNFARAQQDYQLARSYGQSDDLTRRYAMSLSMAGKANEADAMLLPLLQRNDPEAWRARSMMLAARGNIKEAVQIAEGFLAPDAARRMEGFLRQMPRMTDAQRAAAMHFGHFPVGRIGEDSAEIKQVAAATGVTKVASAATGQDRLIPSGQPLGGTSKKPAANKKEEKKPAQREQRVASNGAAPGFSTSTAQQKVEEAAKAKPVVLASAQLPPPDRARPPVRIILPGSSAPATNQPSAAATEPPRIAVNNIPAPATPASAPRNALEQAAQRQQQVTTPAATTSQPQPAPETTKPVIVPPPAETRMAENVRVETAPPPAAQPVQTPMVTEAAPPASSNVPAQNPVQPSQPVRTASFDLDSIVQSIEIPESEQKPTVAPVDLKAIQKTQAKVDPAKTAAAAKDPKTGKAKVEPKAPPQPARIWVQVATGAEAALGADFRRFAKKSPELFKGKEGWTSVWGKSSRLLVGPFANANAAKKWDADYRKAGGSSFVWNSENGTVVKKLGAK</sequence>
<feature type="compositionally biased region" description="Basic and acidic residues" evidence="2">
    <location>
        <begin position="310"/>
        <end position="323"/>
    </location>
</feature>
<evidence type="ECO:0000256" key="2">
    <source>
        <dbReference type="SAM" id="MobiDB-lite"/>
    </source>
</evidence>
<feature type="region of interest" description="Disordered" evidence="2">
    <location>
        <begin position="289"/>
        <end position="448"/>
    </location>
</feature>
<dbReference type="InterPro" id="IPR019734">
    <property type="entry name" value="TPR_rpt"/>
</dbReference>
<keyword evidence="5" id="KW-1185">Reference proteome</keyword>
<evidence type="ECO:0000313" key="5">
    <source>
        <dbReference type="Proteomes" id="UP001597215"/>
    </source>
</evidence>
<keyword evidence="1" id="KW-0802">TPR repeat</keyword>
<dbReference type="Gene3D" id="1.25.40.10">
    <property type="entry name" value="Tetratricopeptide repeat domain"/>
    <property type="match status" value="1"/>
</dbReference>
<feature type="compositionally biased region" description="Polar residues" evidence="2">
    <location>
        <begin position="481"/>
        <end position="497"/>
    </location>
</feature>
<feature type="region of interest" description="Disordered" evidence="2">
    <location>
        <begin position="460"/>
        <end position="497"/>
    </location>
</feature>
<evidence type="ECO:0008006" key="6">
    <source>
        <dbReference type="Google" id="ProtNLM"/>
    </source>
</evidence>
<accession>A0ABW4M8Q1</accession>
<dbReference type="PROSITE" id="PS50005">
    <property type="entry name" value="TPR"/>
    <property type="match status" value="1"/>
</dbReference>
<gene>
    <name evidence="4" type="ORF">ACFSAG_01010</name>
</gene>
<name>A0ABW4M8Q1_9SPHN</name>
<dbReference type="SUPFAM" id="SSF48452">
    <property type="entry name" value="TPR-like"/>
    <property type="match status" value="1"/>
</dbReference>
<comment type="caution">
    <text evidence="4">The sequence shown here is derived from an EMBL/GenBank/DDBJ whole genome shotgun (WGS) entry which is preliminary data.</text>
</comment>
<dbReference type="RefSeq" id="WP_381510674.1">
    <property type="nucleotide sequence ID" value="NZ_JBHUEL010000002.1"/>
</dbReference>
<dbReference type="Proteomes" id="UP001597215">
    <property type="component" value="Unassembled WGS sequence"/>
</dbReference>
<proteinExistence type="predicted"/>
<feature type="compositionally biased region" description="Basic and acidic residues" evidence="2">
    <location>
        <begin position="547"/>
        <end position="558"/>
    </location>
</feature>
<feature type="region of interest" description="Disordered" evidence="2">
    <location>
        <begin position="539"/>
        <end position="562"/>
    </location>
</feature>
<evidence type="ECO:0000256" key="3">
    <source>
        <dbReference type="SAM" id="SignalP"/>
    </source>
</evidence>
<dbReference type="InterPro" id="IPR011990">
    <property type="entry name" value="TPR-like_helical_dom_sf"/>
</dbReference>
<feature type="signal peptide" evidence="3">
    <location>
        <begin position="1"/>
        <end position="23"/>
    </location>
</feature>
<keyword evidence="3" id="KW-0732">Signal</keyword>
<protein>
    <recommendedName>
        <fullName evidence="6">Tetratricopeptide repeat protein</fullName>
    </recommendedName>
</protein>
<feature type="chain" id="PRO_5045458272" description="Tetratricopeptide repeat protein" evidence="3">
    <location>
        <begin position="24"/>
        <end position="652"/>
    </location>
</feature>
<organism evidence="4 5">
    <name type="scientific">Sphingorhabdus buctiana</name>
    <dbReference type="NCBI Taxonomy" id="1508805"/>
    <lineage>
        <taxon>Bacteria</taxon>
        <taxon>Pseudomonadati</taxon>
        <taxon>Pseudomonadota</taxon>
        <taxon>Alphaproteobacteria</taxon>
        <taxon>Sphingomonadales</taxon>
        <taxon>Sphingomonadaceae</taxon>
        <taxon>Sphingorhabdus</taxon>
    </lineage>
</organism>
<feature type="compositionally biased region" description="Low complexity" evidence="2">
    <location>
        <begin position="414"/>
        <end position="439"/>
    </location>
</feature>
<evidence type="ECO:0000256" key="1">
    <source>
        <dbReference type="PROSITE-ProRule" id="PRU00339"/>
    </source>
</evidence>
<dbReference type="EMBL" id="JBHUEL010000002">
    <property type="protein sequence ID" value="MFD1765419.1"/>
    <property type="molecule type" value="Genomic_DNA"/>
</dbReference>
<evidence type="ECO:0000313" key="4">
    <source>
        <dbReference type="EMBL" id="MFD1765419.1"/>
    </source>
</evidence>
<reference evidence="5" key="1">
    <citation type="journal article" date="2019" name="Int. J. Syst. Evol. Microbiol.">
        <title>The Global Catalogue of Microorganisms (GCM) 10K type strain sequencing project: providing services to taxonomists for standard genome sequencing and annotation.</title>
        <authorList>
            <consortium name="The Broad Institute Genomics Platform"/>
            <consortium name="The Broad Institute Genome Sequencing Center for Infectious Disease"/>
            <person name="Wu L."/>
            <person name="Ma J."/>
        </authorList>
    </citation>
    <scope>NUCLEOTIDE SEQUENCE [LARGE SCALE GENOMIC DNA]</scope>
    <source>
        <strain evidence="5">CGMCC 1.12449</strain>
    </source>
</reference>
<feature type="repeat" description="TPR" evidence="1">
    <location>
        <begin position="67"/>
        <end position="100"/>
    </location>
</feature>